<comment type="caution">
    <text evidence="2">The sequence shown here is derived from an EMBL/GenBank/DDBJ whole genome shotgun (WGS) entry which is preliminary data.</text>
</comment>
<proteinExistence type="predicted"/>
<dbReference type="Proteomes" id="UP001055117">
    <property type="component" value="Unassembled WGS sequence"/>
</dbReference>
<gene>
    <name evidence="2" type="ORF">AFCDBAGC_1829</name>
</gene>
<evidence type="ECO:0000256" key="1">
    <source>
        <dbReference type="SAM" id="Phobius"/>
    </source>
</evidence>
<organism evidence="2 3">
    <name type="scientific">Methylobacterium cerastii</name>
    <dbReference type="NCBI Taxonomy" id="932741"/>
    <lineage>
        <taxon>Bacteria</taxon>
        <taxon>Pseudomonadati</taxon>
        <taxon>Pseudomonadota</taxon>
        <taxon>Alphaproteobacteria</taxon>
        <taxon>Hyphomicrobiales</taxon>
        <taxon>Methylobacteriaceae</taxon>
        <taxon>Methylobacterium</taxon>
    </lineage>
</organism>
<name>A0ABQ4QFQ8_9HYPH</name>
<dbReference type="RefSeq" id="WP_238272006.1">
    <property type="nucleotide sequence ID" value="NZ_BPQG01000026.1"/>
</dbReference>
<evidence type="ECO:0000313" key="2">
    <source>
        <dbReference type="EMBL" id="GJD43967.1"/>
    </source>
</evidence>
<keyword evidence="1" id="KW-0812">Transmembrane</keyword>
<evidence type="ECO:0000313" key="3">
    <source>
        <dbReference type="Proteomes" id="UP001055117"/>
    </source>
</evidence>
<keyword evidence="3" id="KW-1185">Reference proteome</keyword>
<keyword evidence="1" id="KW-1133">Transmembrane helix</keyword>
<keyword evidence="1" id="KW-0472">Membrane</keyword>
<accession>A0ABQ4QFQ8</accession>
<sequence>MTHARILALDTAADPIHAAILRHRTAYDAYQVAPEGEASMVASDDYDAATDALTTTPCASRFGALALLGHLRWWLGEEAEFSAGHQPGYGIAQARVADLTLFLGSNLPPVATPYAFPSGRLPLASARLLPGVDRYSQHATLAPVNEALPGEDEPWQAVAAIRPDTAFVHGRRFIGMAGEMLAALVIIGGGAVLTGFASLL</sequence>
<dbReference type="EMBL" id="BPQG01000026">
    <property type="protein sequence ID" value="GJD43967.1"/>
    <property type="molecule type" value="Genomic_DNA"/>
</dbReference>
<feature type="transmembrane region" description="Helical" evidence="1">
    <location>
        <begin position="181"/>
        <end position="199"/>
    </location>
</feature>
<reference evidence="2 3" key="1">
    <citation type="journal article" date="2021" name="Front. Microbiol.">
        <title>Comprehensive Comparative Genomics and Phenotyping of Methylobacterium Species.</title>
        <authorList>
            <person name="Alessa O."/>
            <person name="Ogura Y."/>
            <person name="Fujitani Y."/>
            <person name="Takami H."/>
            <person name="Hayashi T."/>
            <person name="Sahin N."/>
            <person name="Tani A."/>
        </authorList>
    </citation>
    <scope>NUCLEOTIDE SEQUENCE [LARGE SCALE GENOMIC DNA]</scope>
    <source>
        <strain evidence="2 3">DSM 23679</strain>
    </source>
</reference>
<protein>
    <submittedName>
        <fullName evidence="2">Uncharacterized protein</fullName>
    </submittedName>
</protein>